<feature type="transmembrane region" description="Helical" evidence="2">
    <location>
        <begin position="20"/>
        <end position="40"/>
    </location>
</feature>
<keyword evidence="2" id="KW-0472">Membrane</keyword>
<feature type="compositionally biased region" description="Basic and acidic residues" evidence="1">
    <location>
        <begin position="88"/>
        <end position="98"/>
    </location>
</feature>
<sequence>MVHVPVLRQLFREMGRPPLEAYPVFVVGGIIHAFGAVVGLHKLKTDPDLRVHRYQRVAPTYPADVLYIQPPSPHHAQLARPVHPHPRNPKDARPDKPEYALPLTTEASVTS</sequence>
<reference evidence="3" key="1">
    <citation type="journal article" date="2020" name="Fungal Divers.">
        <title>Resolving the Mortierellaceae phylogeny through synthesis of multi-gene phylogenetics and phylogenomics.</title>
        <authorList>
            <person name="Vandepol N."/>
            <person name="Liber J."/>
            <person name="Desiro A."/>
            <person name="Na H."/>
            <person name="Kennedy M."/>
            <person name="Barry K."/>
            <person name="Grigoriev I.V."/>
            <person name="Miller A.N."/>
            <person name="O'Donnell K."/>
            <person name="Stajich J.E."/>
            <person name="Bonito G."/>
        </authorList>
    </citation>
    <scope>NUCLEOTIDE SEQUENCE</scope>
    <source>
        <strain evidence="3">CK1249</strain>
    </source>
</reference>
<accession>A0A9P6J184</accession>
<keyword evidence="4" id="KW-1185">Reference proteome</keyword>
<evidence type="ECO:0000313" key="4">
    <source>
        <dbReference type="Proteomes" id="UP000738359"/>
    </source>
</evidence>
<keyword evidence="2" id="KW-1133">Transmembrane helix</keyword>
<dbReference type="Proteomes" id="UP000738359">
    <property type="component" value="Unassembled WGS sequence"/>
</dbReference>
<proteinExistence type="predicted"/>
<evidence type="ECO:0000256" key="1">
    <source>
        <dbReference type="SAM" id="MobiDB-lite"/>
    </source>
</evidence>
<organism evidence="3 4">
    <name type="scientific">Mortierella alpina</name>
    <name type="common">Oleaginous fungus</name>
    <name type="synonym">Mortierella renispora</name>
    <dbReference type="NCBI Taxonomy" id="64518"/>
    <lineage>
        <taxon>Eukaryota</taxon>
        <taxon>Fungi</taxon>
        <taxon>Fungi incertae sedis</taxon>
        <taxon>Mucoromycota</taxon>
        <taxon>Mortierellomycotina</taxon>
        <taxon>Mortierellomycetes</taxon>
        <taxon>Mortierellales</taxon>
        <taxon>Mortierellaceae</taxon>
        <taxon>Mortierella</taxon>
    </lineage>
</organism>
<dbReference type="EMBL" id="JAAAHY010000787">
    <property type="protein sequence ID" value="KAF9957298.1"/>
    <property type="molecule type" value="Genomic_DNA"/>
</dbReference>
<keyword evidence="2" id="KW-0812">Transmembrane</keyword>
<protein>
    <submittedName>
        <fullName evidence="3">Uncharacterized protein</fullName>
    </submittedName>
</protein>
<name>A0A9P6J184_MORAP</name>
<feature type="region of interest" description="Disordered" evidence="1">
    <location>
        <begin position="69"/>
        <end position="111"/>
    </location>
</feature>
<dbReference type="OrthoDB" id="10336868at2759"/>
<gene>
    <name evidence="3" type="ORF">BGZ70_009554</name>
</gene>
<evidence type="ECO:0000256" key="2">
    <source>
        <dbReference type="SAM" id="Phobius"/>
    </source>
</evidence>
<dbReference type="AlphaFoldDB" id="A0A9P6J184"/>
<evidence type="ECO:0000313" key="3">
    <source>
        <dbReference type="EMBL" id="KAF9957298.1"/>
    </source>
</evidence>
<comment type="caution">
    <text evidence="3">The sequence shown here is derived from an EMBL/GenBank/DDBJ whole genome shotgun (WGS) entry which is preliminary data.</text>
</comment>